<dbReference type="Gene3D" id="2.60.40.10">
    <property type="entry name" value="Immunoglobulins"/>
    <property type="match status" value="1"/>
</dbReference>
<protein>
    <recommendedName>
        <fullName evidence="4">Invasin domain-containing protein</fullName>
    </recommendedName>
</protein>
<sequence>MKKSFMTRVLAVSLSAAMAFSMSSASNLVTASAASTVNLKTTFKTLKVGQTYKLTLKKNTLNWKITKVQTTNKKICTVYGKTASSVMLKGKGVGRAKISVKVKTTKRKYPKNIKIMKCTANVKAADGSGTTDEFKVTSATASSNTEVRVMFSKAIDAAEMTNFTVSDSVTVSKAELSEDKKSVLLTIAGAEYGKNYELTVNGIKVAGKEQAAQKVTFTTPSASEKYPTTLEAKDPVLASDGHSQTLVTFTIKDANGNPITDKGVEVAFATSLGKFAEQRVSIQNGVATVMYTSEALMETQTSAITATVVESTDNQELMGLSATSSITLTPNPDEFNIVPIITSITAPTADRVIAYFNEKVSASDFKTASGKLDHSKFTANVAWGFDNGFDELGNRLVGRSNVVGILDVPGSDNALQLLVDRPMTDNTNISVTFENKTKASSLVSASNTVYTKLTDAHQPSVLTAKGDGLRTVVVNFSEAVLPTAYCDNVETDKKNANQTLFAADNIENYLIDGKPLSYWGVTEVKTPDSETPDDTSSNLKKESSKNDATKTGSEKPGEIQVGSYKDGEDNRHVVTIKLSRERFLEPGTHSMTISNVGDWAAKTDRERNIVNTQTFDFVVENNDVIPTFEVEEQSPEQWLLKFNSDIEPVSETLTTPNSQYSDQASILKLQELVGSTWVDISDSDAAGKNPIRVSQVDDTRNYVVEVRKDWTEVYNTSSTKQNYFNKQLRLHIDAGKIVNIANNKQNGTIDIPLDGTIMRTPDVVSPEIGEVTPAEDTSGNVLDSYNVKLSEPVKLSDGTGGAGGANGEGLTPSQIQSANGSNSNNQGVPMPSAQFIRVDNGQTVEGIITSNVFVDAYDTTINIAPESALSAGKWRLVISSISDDYGNTASTVAHEIDVTQESVTTDFKIVWAAVSDQQTYAEDHIGVERGRYIFVKFSKPVTMTGNSVNAGVTGNYTVNGATLPTGTQIRANIVGYDDHDAVTDSVTIMLPTGNVNAGWGATGDYTVSGKNAMLNVSRAITATTGENLSNGGLIRIPFQYGSATEDTGYNDYNDSLTALTDAVWGNYRSETRAGYDNLRDYYKALKSALENDKYRRVVLTAPLDLSNPDDNPNEDQKDAVAVFGRSHTLTIKRAVDFDLNGNNITGNVVISTTDAVNRIKLHSSKERAHIYGYANNKDNVATLTVNAGSAKEFLLDNVEVHETDKGNALNINDTWKASFVNNGVIDGKIRITDTNGCGFKNENTTDGFTNRTRFIIDSTGDVNLKGDLSALRNLTDEFGITVNQAAKLSFGVDSKDETTPCDISGVKIVVRGPGARVIFTPVATTTADTALTAEADNVRVQLSQANSGSGKIQFFTDRGGKIVAVDKDNKEVTSDSKDAVKISSDDIKVTGIQKALENLDVQTGVITDGKVDSTVTISCGAISGGSYNIEELAKNIKKAEFEYKGKPDTTGIVANYSLLSTNLLKKDSTHIWPKDNWTDQKDDVSDTIRVTLAYDGYTMVKYIKVTRV</sequence>
<evidence type="ECO:0000256" key="3">
    <source>
        <dbReference type="SAM" id="SignalP"/>
    </source>
</evidence>
<dbReference type="Gene3D" id="2.60.40.1220">
    <property type="match status" value="1"/>
</dbReference>
<evidence type="ECO:0000256" key="1">
    <source>
        <dbReference type="ARBA" id="ARBA00022729"/>
    </source>
</evidence>
<dbReference type="InterPro" id="IPR015217">
    <property type="entry name" value="Invasin_dom_3"/>
</dbReference>
<dbReference type="OrthoDB" id="2083647at2"/>
<dbReference type="InterPro" id="IPR014755">
    <property type="entry name" value="Cu-Rt/internalin_Ig-like"/>
</dbReference>
<dbReference type="HOGENOM" id="CLU_248308_0_0_9"/>
<dbReference type="SUPFAM" id="SSF49373">
    <property type="entry name" value="Invasin/intimin cell-adhesion fragments"/>
    <property type="match status" value="1"/>
</dbReference>
<feature type="compositionally biased region" description="Gly residues" evidence="2">
    <location>
        <begin position="798"/>
        <end position="807"/>
    </location>
</feature>
<keyword evidence="1 3" id="KW-0732">Signal</keyword>
<dbReference type="InterPro" id="IPR008964">
    <property type="entry name" value="Invasin/intimin_cell_adhesion"/>
</dbReference>
<comment type="caution">
    <text evidence="5">The sequence shown here is derived from an EMBL/GenBank/DDBJ whole genome shotgun (WGS) entry which is preliminary data.</text>
</comment>
<dbReference type="Proteomes" id="UP000012589">
    <property type="component" value="Unassembled WGS sequence"/>
</dbReference>
<name>N2AEH8_9FIRM</name>
<feature type="region of interest" description="Disordered" evidence="2">
    <location>
        <begin position="524"/>
        <end position="566"/>
    </location>
</feature>
<reference evidence="5 6" key="1">
    <citation type="journal article" date="2014" name="Genome Announc.">
        <title>Draft genome sequences of the altered schaedler flora, a defined bacterial community from gnotobiotic mice.</title>
        <authorList>
            <person name="Wannemuehler M.J."/>
            <person name="Overstreet A.M."/>
            <person name="Ward D.V."/>
            <person name="Phillips G.J."/>
        </authorList>
    </citation>
    <scope>NUCLEOTIDE SEQUENCE [LARGE SCALE GENOMIC DNA]</scope>
    <source>
        <strain evidence="5 6">ASF492</strain>
    </source>
</reference>
<feature type="domain" description="Invasin" evidence="4">
    <location>
        <begin position="229"/>
        <end position="309"/>
    </location>
</feature>
<dbReference type="EMBL" id="AQFT01000096">
    <property type="protein sequence ID" value="EMZ24560.1"/>
    <property type="molecule type" value="Genomic_DNA"/>
</dbReference>
<feature type="chain" id="PRO_5038500858" description="Invasin domain-containing protein" evidence="3">
    <location>
        <begin position="26"/>
        <end position="1508"/>
    </location>
</feature>
<dbReference type="Pfam" id="PF09134">
    <property type="entry name" value="Invasin_D3"/>
    <property type="match status" value="1"/>
</dbReference>
<evidence type="ECO:0000259" key="4">
    <source>
        <dbReference type="Pfam" id="PF09134"/>
    </source>
</evidence>
<dbReference type="eggNOG" id="COG2247">
    <property type="taxonomic scope" value="Bacteria"/>
</dbReference>
<evidence type="ECO:0000313" key="6">
    <source>
        <dbReference type="Proteomes" id="UP000012589"/>
    </source>
</evidence>
<feature type="compositionally biased region" description="Low complexity" evidence="2">
    <location>
        <begin position="813"/>
        <end position="826"/>
    </location>
</feature>
<organism evidence="5 6">
    <name type="scientific">Eubacterium plexicaudatum ASF492</name>
    <dbReference type="NCBI Taxonomy" id="1235802"/>
    <lineage>
        <taxon>Bacteria</taxon>
        <taxon>Bacillati</taxon>
        <taxon>Bacillota</taxon>
        <taxon>Clostridia</taxon>
        <taxon>Eubacteriales</taxon>
        <taxon>Eubacteriaceae</taxon>
        <taxon>Eubacterium</taxon>
    </lineage>
</organism>
<dbReference type="InterPro" id="IPR013783">
    <property type="entry name" value="Ig-like_fold"/>
</dbReference>
<feature type="region of interest" description="Disordered" evidence="2">
    <location>
        <begin position="793"/>
        <end position="831"/>
    </location>
</feature>
<keyword evidence="6" id="KW-1185">Reference proteome</keyword>
<dbReference type="PATRIC" id="fig|1235802.3.peg.3433"/>
<accession>N2AEH8</accession>
<proteinExistence type="predicted"/>
<evidence type="ECO:0000256" key="2">
    <source>
        <dbReference type="SAM" id="MobiDB-lite"/>
    </source>
</evidence>
<gene>
    <name evidence="5" type="ORF">C823_03245</name>
</gene>
<evidence type="ECO:0000313" key="5">
    <source>
        <dbReference type="EMBL" id="EMZ24560.1"/>
    </source>
</evidence>
<dbReference type="STRING" id="1235802.C823_03245"/>
<feature type="compositionally biased region" description="Basic and acidic residues" evidence="2">
    <location>
        <begin position="539"/>
        <end position="557"/>
    </location>
</feature>
<feature type="signal peptide" evidence="3">
    <location>
        <begin position="1"/>
        <end position="25"/>
    </location>
</feature>